<feature type="domain" description="Anthranilate synthase component I N-terminal" evidence="2">
    <location>
        <begin position="63"/>
        <end position="104"/>
    </location>
</feature>
<protein>
    <submittedName>
        <fullName evidence="3">Anthranilate/para-aminobenzoate synthase component I</fullName>
    </submittedName>
</protein>
<dbReference type="PANTHER" id="PTHR11236:SF9">
    <property type="entry name" value="ANTHRANILATE SYNTHASE COMPONENT 1"/>
    <property type="match status" value="1"/>
</dbReference>
<evidence type="ECO:0000313" key="3">
    <source>
        <dbReference type="EMBL" id="RDI75426.1"/>
    </source>
</evidence>
<evidence type="ECO:0000313" key="4">
    <source>
        <dbReference type="Proteomes" id="UP000254134"/>
    </source>
</evidence>
<organism evidence="3 4">
    <name type="scientific">Gaiella occulta</name>
    <dbReference type="NCBI Taxonomy" id="1002870"/>
    <lineage>
        <taxon>Bacteria</taxon>
        <taxon>Bacillati</taxon>
        <taxon>Actinomycetota</taxon>
        <taxon>Thermoleophilia</taxon>
        <taxon>Gaiellales</taxon>
        <taxon>Gaiellaceae</taxon>
        <taxon>Gaiella</taxon>
    </lineage>
</organism>
<keyword evidence="4" id="KW-1185">Reference proteome</keyword>
<reference evidence="4" key="2">
    <citation type="journal article" date="2019" name="MicrobiologyOpen">
        <title>High-quality draft genome sequence of Gaiella occulta isolated from a 150 meter deep mineral water borehole and comparison with the genome sequences of other deep-branching lineages of the phylum Actinobacteria.</title>
        <authorList>
            <person name="Severino R."/>
            <person name="Froufe H.J.C."/>
            <person name="Barroso C."/>
            <person name="Albuquerque L."/>
            <person name="Lobo-da-Cunha A."/>
            <person name="da Costa M.S."/>
            <person name="Egas C."/>
        </authorList>
    </citation>
    <scope>NUCLEOTIDE SEQUENCE [LARGE SCALE GENOMIC DNA]</scope>
    <source>
        <strain evidence="4">F2-233</strain>
    </source>
</reference>
<dbReference type="PANTHER" id="PTHR11236">
    <property type="entry name" value="AMINOBENZOATE/ANTHRANILATE SYNTHASE"/>
    <property type="match status" value="1"/>
</dbReference>
<dbReference type="Gene3D" id="3.60.120.10">
    <property type="entry name" value="Anthranilate synthase"/>
    <property type="match status" value="1"/>
</dbReference>
<dbReference type="Pfam" id="PF04715">
    <property type="entry name" value="Anth_synt_I_N"/>
    <property type="match status" value="1"/>
</dbReference>
<evidence type="ECO:0000259" key="1">
    <source>
        <dbReference type="Pfam" id="PF00425"/>
    </source>
</evidence>
<dbReference type="PRINTS" id="PR00095">
    <property type="entry name" value="ANTSNTHASEI"/>
</dbReference>
<dbReference type="InterPro" id="IPR019999">
    <property type="entry name" value="Anth_synth_I-like"/>
</dbReference>
<dbReference type="AlphaFoldDB" id="A0A7M2YZ95"/>
<reference evidence="3 4" key="1">
    <citation type="submission" date="2018-07" db="EMBL/GenBank/DDBJ databases">
        <title>High-quality-draft genome sequence of Gaiella occulta.</title>
        <authorList>
            <person name="Severino R."/>
            <person name="Froufe H.J.C."/>
            <person name="Rainey F.A."/>
            <person name="Barroso C."/>
            <person name="Albuquerque L."/>
            <person name="Lobo-Da-Cunha A."/>
            <person name="Da Costa M.S."/>
            <person name="Egas C."/>
        </authorList>
    </citation>
    <scope>NUCLEOTIDE SEQUENCE [LARGE SCALE GENOMIC DNA]</scope>
    <source>
        <strain evidence="3 4">F2-233</strain>
    </source>
</reference>
<dbReference type="Proteomes" id="UP000254134">
    <property type="component" value="Unassembled WGS sequence"/>
</dbReference>
<sequence length="409" mass="43769">MPTTTITTDLLTPLGAYLRLRAMGRASFILESVERGRLGRNSWIGAGSRIVGFDEAETLGLPVVGYLAYDHVARLEPTVPLPAAGRDLPESRLVVAETLVRFDHGAGVAEVLAGDAEEIAGRLDAGIPWHRETRGTAGPLTRVPDRERYEEMVRAVKEHIVAGDVFQCVPSQRAERPTSASPLDVYRALRRVNPSPYLFLLDLDGVALVGSSPERLVATDGGRASLCPIAGTTEPSEGDAERLLSSAKDRAEHVMLVDLGRNDLSRVCRAGTVRVARDMEVERFSHVSHLVSEVVGELRDGVGPFDVLRACFPAGTVSGAPKVRAMQLISELEGFRRGPYAGAVLYALPDGTMDACIALRTIVMTGGVAHLQAGAGVVADSDPASEHEECLKKLAALEAAIDLAEKELE</sequence>
<name>A0A7M2YZ95_9ACTN</name>
<gene>
    <name evidence="3" type="ORF">Gocc_1224</name>
</gene>
<evidence type="ECO:0000259" key="2">
    <source>
        <dbReference type="Pfam" id="PF04715"/>
    </source>
</evidence>
<proteinExistence type="predicted"/>
<dbReference type="RefSeq" id="WP_220150474.1">
    <property type="nucleotide sequence ID" value="NZ_QQZY01000002.1"/>
</dbReference>
<feature type="domain" description="Chorismate-utilising enzyme C-terminal" evidence="1">
    <location>
        <begin position="146"/>
        <end position="393"/>
    </location>
</feature>
<dbReference type="GO" id="GO:0000162">
    <property type="term" value="P:L-tryptophan biosynthetic process"/>
    <property type="evidence" value="ECO:0007669"/>
    <property type="project" value="TreeGrafter"/>
</dbReference>
<comment type="caution">
    <text evidence="3">The sequence shown here is derived from an EMBL/GenBank/DDBJ whole genome shotgun (WGS) entry which is preliminary data.</text>
</comment>
<dbReference type="InterPro" id="IPR006805">
    <property type="entry name" value="Anth_synth_I_N"/>
</dbReference>
<dbReference type="EMBL" id="QQZY01000002">
    <property type="protein sequence ID" value="RDI75426.1"/>
    <property type="molecule type" value="Genomic_DNA"/>
</dbReference>
<dbReference type="Pfam" id="PF00425">
    <property type="entry name" value="Chorismate_bind"/>
    <property type="match status" value="1"/>
</dbReference>
<dbReference type="SUPFAM" id="SSF56322">
    <property type="entry name" value="ADC synthase"/>
    <property type="match status" value="1"/>
</dbReference>
<dbReference type="InterPro" id="IPR005801">
    <property type="entry name" value="ADC_synthase"/>
</dbReference>
<accession>A0A7M2YZ95</accession>
<dbReference type="InterPro" id="IPR015890">
    <property type="entry name" value="Chorismate_C"/>
</dbReference>